<keyword evidence="3" id="KW-0175">Coiled coil</keyword>
<organism evidence="5 6">
    <name type="scientific">Daejeonella rubra</name>
    <dbReference type="NCBI Taxonomy" id="990371"/>
    <lineage>
        <taxon>Bacteria</taxon>
        <taxon>Pseudomonadati</taxon>
        <taxon>Bacteroidota</taxon>
        <taxon>Sphingobacteriia</taxon>
        <taxon>Sphingobacteriales</taxon>
        <taxon>Sphingobacteriaceae</taxon>
        <taxon>Daejeonella</taxon>
    </lineage>
</organism>
<dbReference type="Gene3D" id="3.30.910.20">
    <property type="entry name" value="Skp domain"/>
    <property type="match status" value="1"/>
</dbReference>
<dbReference type="PANTHER" id="PTHR35089:SF1">
    <property type="entry name" value="CHAPERONE PROTEIN SKP"/>
    <property type="match status" value="1"/>
</dbReference>
<dbReference type="InterPro" id="IPR024930">
    <property type="entry name" value="Skp_dom_sf"/>
</dbReference>
<keyword evidence="6" id="KW-1185">Reference proteome</keyword>
<dbReference type="AlphaFoldDB" id="A0A1G9PCV9"/>
<dbReference type="EMBL" id="FNHH01000004">
    <property type="protein sequence ID" value="SDL96589.1"/>
    <property type="molecule type" value="Genomic_DNA"/>
</dbReference>
<evidence type="ECO:0000313" key="5">
    <source>
        <dbReference type="EMBL" id="SDL96589.1"/>
    </source>
</evidence>
<evidence type="ECO:0000256" key="2">
    <source>
        <dbReference type="ARBA" id="ARBA00022729"/>
    </source>
</evidence>
<dbReference type="PANTHER" id="PTHR35089">
    <property type="entry name" value="CHAPERONE PROTEIN SKP"/>
    <property type="match status" value="1"/>
</dbReference>
<dbReference type="Proteomes" id="UP000199226">
    <property type="component" value="Unassembled WGS sequence"/>
</dbReference>
<dbReference type="GO" id="GO:0051082">
    <property type="term" value="F:unfolded protein binding"/>
    <property type="evidence" value="ECO:0007669"/>
    <property type="project" value="InterPro"/>
</dbReference>
<evidence type="ECO:0000256" key="1">
    <source>
        <dbReference type="ARBA" id="ARBA00009091"/>
    </source>
</evidence>
<feature type="signal peptide" evidence="4">
    <location>
        <begin position="1"/>
        <end position="23"/>
    </location>
</feature>
<protein>
    <submittedName>
        <fullName evidence="5">Outer membrane protein</fullName>
    </submittedName>
</protein>
<dbReference type="GO" id="GO:0005829">
    <property type="term" value="C:cytosol"/>
    <property type="evidence" value="ECO:0007669"/>
    <property type="project" value="TreeGrafter"/>
</dbReference>
<evidence type="ECO:0000256" key="3">
    <source>
        <dbReference type="SAM" id="Coils"/>
    </source>
</evidence>
<name>A0A1G9PCV9_9SPHI</name>
<gene>
    <name evidence="5" type="ORF">SAMN05421813_10479</name>
</gene>
<proteinExistence type="inferred from homology"/>
<evidence type="ECO:0000256" key="4">
    <source>
        <dbReference type="SAM" id="SignalP"/>
    </source>
</evidence>
<sequence>MKNLLKIGVLAVGMILAVNSANAQQKFGHINSADLLQSMPEMKTADANFQTYAKAKQTSLELMGAERQKLVTTYEEKYKTLSEANRAALEKELTTLGGTIQDLEKRITEAQEKAQEELTTKRTELYQPVFKKAEDAVKVVAKEKGYAYVFDVSQPGVVYFDGGEDLINVVKAKLGIAITPATK</sequence>
<dbReference type="OrthoDB" id="1524711at2"/>
<accession>A0A1G9PCV9</accession>
<dbReference type="STRING" id="990371.SAMN05421813_10479"/>
<feature type="coiled-coil region" evidence="3">
    <location>
        <begin position="71"/>
        <end position="120"/>
    </location>
</feature>
<feature type="chain" id="PRO_5011753227" evidence="4">
    <location>
        <begin position="24"/>
        <end position="183"/>
    </location>
</feature>
<comment type="similarity">
    <text evidence="1">Belongs to the Skp family.</text>
</comment>
<dbReference type="RefSeq" id="WP_090701095.1">
    <property type="nucleotide sequence ID" value="NZ_FNHH01000004.1"/>
</dbReference>
<evidence type="ECO:0000313" key="6">
    <source>
        <dbReference type="Proteomes" id="UP000199226"/>
    </source>
</evidence>
<dbReference type="GO" id="GO:0050821">
    <property type="term" value="P:protein stabilization"/>
    <property type="evidence" value="ECO:0007669"/>
    <property type="project" value="TreeGrafter"/>
</dbReference>
<dbReference type="InterPro" id="IPR005632">
    <property type="entry name" value="Chaperone_Skp"/>
</dbReference>
<dbReference type="SUPFAM" id="SSF111384">
    <property type="entry name" value="OmpH-like"/>
    <property type="match status" value="1"/>
</dbReference>
<dbReference type="Pfam" id="PF03938">
    <property type="entry name" value="OmpH"/>
    <property type="match status" value="1"/>
</dbReference>
<dbReference type="SMART" id="SM00935">
    <property type="entry name" value="OmpH"/>
    <property type="match status" value="1"/>
</dbReference>
<keyword evidence="2 4" id="KW-0732">Signal</keyword>
<reference evidence="6" key="1">
    <citation type="submission" date="2016-10" db="EMBL/GenBank/DDBJ databases">
        <authorList>
            <person name="Varghese N."/>
            <person name="Submissions S."/>
        </authorList>
    </citation>
    <scope>NUCLEOTIDE SEQUENCE [LARGE SCALE GENOMIC DNA]</scope>
    <source>
        <strain evidence="6">DSM 24536</strain>
    </source>
</reference>